<accession>A0AAV5B0X8</accession>
<dbReference type="GO" id="GO:0005737">
    <property type="term" value="C:cytoplasm"/>
    <property type="evidence" value="ECO:0007669"/>
    <property type="project" value="UniProtKB-SubCell"/>
</dbReference>
<evidence type="ECO:0000256" key="12">
    <source>
        <dbReference type="HAMAP-Rule" id="MF_01020"/>
    </source>
</evidence>
<keyword evidence="6 12" id="KW-0963">Cytoplasm</keyword>
<dbReference type="InterPro" id="IPR008179">
    <property type="entry name" value="HisE"/>
</dbReference>
<dbReference type="EMBL" id="BQKC01000001">
    <property type="protein sequence ID" value="GJM55144.1"/>
    <property type="molecule type" value="Genomic_DNA"/>
</dbReference>
<keyword evidence="7 12" id="KW-0028">Amino-acid biosynthesis</keyword>
<keyword evidence="14" id="KW-1185">Reference proteome</keyword>
<evidence type="ECO:0000256" key="3">
    <source>
        <dbReference type="ARBA" id="ARBA00005204"/>
    </source>
</evidence>
<keyword evidence="10 12" id="KW-0067">ATP-binding</keyword>
<dbReference type="EC" id="3.6.1.31" evidence="4 12"/>
<evidence type="ECO:0000256" key="7">
    <source>
        <dbReference type="ARBA" id="ARBA00022605"/>
    </source>
</evidence>
<proteinExistence type="inferred from homology"/>
<gene>
    <name evidence="12" type="primary">hisE</name>
    <name evidence="13" type="ORF">ATOP_07990</name>
</gene>
<dbReference type="Pfam" id="PF01503">
    <property type="entry name" value="PRA-PH"/>
    <property type="match status" value="1"/>
</dbReference>
<keyword evidence="11 12" id="KW-0368">Histidine biosynthesis</keyword>
<dbReference type="CDD" id="cd11534">
    <property type="entry name" value="NTP-PPase_HisIE_like"/>
    <property type="match status" value="1"/>
</dbReference>
<dbReference type="InterPro" id="IPR021130">
    <property type="entry name" value="PRib-ATP_PPHydrolase-like"/>
</dbReference>
<dbReference type="GO" id="GO:0004636">
    <property type="term" value="F:phosphoribosyl-ATP diphosphatase activity"/>
    <property type="evidence" value="ECO:0007669"/>
    <property type="project" value="UniProtKB-UniRule"/>
</dbReference>
<keyword evidence="8 12" id="KW-0547">Nucleotide-binding</keyword>
<dbReference type="HAMAP" id="MF_01020">
    <property type="entry name" value="HisE"/>
    <property type="match status" value="1"/>
</dbReference>
<evidence type="ECO:0000256" key="8">
    <source>
        <dbReference type="ARBA" id="ARBA00022741"/>
    </source>
</evidence>
<dbReference type="Gene3D" id="1.10.287.1080">
    <property type="entry name" value="MazG-like"/>
    <property type="match status" value="1"/>
</dbReference>
<name>A0AAV5B0X8_9ACTN</name>
<evidence type="ECO:0000256" key="9">
    <source>
        <dbReference type="ARBA" id="ARBA00022801"/>
    </source>
</evidence>
<comment type="pathway">
    <text evidence="3 12">Amino-acid biosynthesis; L-histidine biosynthesis; L-histidine from 5-phospho-alpha-D-ribose 1-diphosphate: step 2/9.</text>
</comment>
<keyword evidence="9 12" id="KW-0378">Hydrolase</keyword>
<comment type="caution">
    <text evidence="13">The sequence shown here is derived from an EMBL/GenBank/DDBJ whole genome shotgun (WGS) entry which is preliminary data.</text>
</comment>
<evidence type="ECO:0000256" key="4">
    <source>
        <dbReference type="ARBA" id="ARBA00012414"/>
    </source>
</evidence>
<comment type="subcellular location">
    <subcellularLocation>
        <location evidence="2 12">Cytoplasm</location>
    </subcellularLocation>
</comment>
<reference evidence="13" key="1">
    <citation type="journal article" date="2022" name="Int. J. Syst. Evol. Microbiol.">
        <title>Granulimonas faecalis gen. nov., sp. nov., and Leptogranulimonas caecicola gen. nov., sp. nov., novel lactate-producing Atopobiaceae bacteria isolated from mouse intestines, and an emended description of the family Atopobiaceae.</title>
        <authorList>
            <person name="Morinaga K."/>
            <person name="Kusada H."/>
            <person name="Sakamoto S."/>
            <person name="Murakami T."/>
            <person name="Toyoda A."/>
            <person name="Mori H."/>
            <person name="Meng X.Y."/>
            <person name="Takashino M."/>
            <person name="Murotomi K."/>
            <person name="Tamaki H."/>
        </authorList>
    </citation>
    <scope>NUCLEOTIDE SEQUENCE</scope>
    <source>
        <strain evidence="13">OPF53</strain>
    </source>
</reference>
<evidence type="ECO:0000256" key="5">
    <source>
        <dbReference type="ARBA" id="ARBA00013336"/>
    </source>
</evidence>
<evidence type="ECO:0000313" key="13">
    <source>
        <dbReference type="EMBL" id="GJM55144.1"/>
    </source>
</evidence>
<comment type="catalytic activity">
    <reaction evidence="1 12">
        <text>1-(5-phospho-beta-D-ribosyl)-ATP + H2O = 1-(5-phospho-beta-D-ribosyl)-5'-AMP + diphosphate + H(+)</text>
        <dbReference type="Rhea" id="RHEA:22828"/>
        <dbReference type="ChEBI" id="CHEBI:15377"/>
        <dbReference type="ChEBI" id="CHEBI:15378"/>
        <dbReference type="ChEBI" id="CHEBI:33019"/>
        <dbReference type="ChEBI" id="CHEBI:59457"/>
        <dbReference type="ChEBI" id="CHEBI:73183"/>
        <dbReference type="EC" id="3.6.1.31"/>
    </reaction>
</comment>
<evidence type="ECO:0000256" key="10">
    <source>
        <dbReference type="ARBA" id="ARBA00022840"/>
    </source>
</evidence>
<evidence type="ECO:0000256" key="11">
    <source>
        <dbReference type="ARBA" id="ARBA00023102"/>
    </source>
</evidence>
<comment type="similarity">
    <text evidence="12">Belongs to the PRA-PH family.</text>
</comment>
<dbReference type="GO" id="GO:0005524">
    <property type="term" value="F:ATP binding"/>
    <property type="evidence" value="ECO:0007669"/>
    <property type="project" value="UniProtKB-KW"/>
</dbReference>
<protein>
    <recommendedName>
        <fullName evidence="5 12">Phosphoribosyl-ATP pyrophosphatase</fullName>
        <shortName evidence="12">PRA-PH</shortName>
        <ecNumber evidence="4 12">3.6.1.31</ecNumber>
    </recommendedName>
</protein>
<dbReference type="RefSeq" id="WP_135977635.1">
    <property type="nucleotide sequence ID" value="NZ_BQKC01000001.1"/>
</dbReference>
<evidence type="ECO:0000256" key="2">
    <source>
        <dbReference type="ARBA" id="ARBA00004496"/>
    </source>
</evidence>
<organism evidence="13 14">
    <name type="scientific">Granulimonas faecalis</name>
    <dbReference type="NCBI Taxonomy" id="2894155"/>
    <lineage>
        <taxon>Bacteria</taxon>
        <taxon>Bacillati</taxon>
        <taxon>Actinomycetota</taxon>
        <taxon>Coriobacteriia</taxon>
        <taxon>Coriobacteriales</taxon>
        <taxon>Kribbibacteriaceae</taxon>
        <taxon>Granulimonas</taxon>
    </lineage>
</organism>
<evidence type="ECO:0000256" key="6">
    <source>
        <dbReference type="ARBA" id="ARBA00022490"/>
    </source>
</evidence>
<evidence type="ECO:0000313" key="14">
    <source>
        <dbReference type="Proteomes" id="UP001055025"/>
    </source>
</evidence>
<dbReference type="NCBIfam" id="TIGR03188">
    <property type="entry name" value="histidine_hisI"/>
    <property type="match status" value="1"/>
</dbReference>
<dbReference type="AlphaFoldDB" id="A0AAV5B0X8"/>
<dbReference type="PANTHER" id="PTHR42945:SF9">
    <property type="entry name" value="HISTIDINE BIOSYNTHESIS BIFUNCTIONAL PROTEIN HISIE"/>
    <property type="match status" value="1"/>
</dbReference>
<dbReference type="SUPFAM" id="SSF101386">
    <property type="entry name" value="all-alpha NTP pyrophosphatases"/>
    <property type="match status" value="1"/>
</dbReference>
<dbReference type="Proteomes" id="UP001055025">
    <property type="component" value="Unassembled WGS sequence"/>
</dbReference>
<sequence length="105" mass="11572">MGERTANVEPRPVGPVLEELAATIAGRWDADPEASYTVRLLKGPEDRVLKKVCEEAVEVALASKDGDHDHVRYEAADLVYHLMVCLERQGVSLEELAGELAARFK</sequence>
<evidence type="ECO:0000256" key="1">
    <source>
        <dbReference type="ARBA" id="ARBA00001460"/>
    </source>
</evidence>
<dbReference type="GO" id="GO:0000105">
    <property type="term" value="P:L-histidine biosynthetic process"/>
    <property type="evidence" value="ECO:0007669"/>
    <property type="project" value="UniProtKB-UniRule"/>
</dbReference>
<dbReference type="PANTHER" id="PTHR42945">
    <property type="entry name" value="HISTIDINE BIOSYNTHESIS BIFUNCTIONAL PROTEIN"/>
    <property type="match status" value="1"/>
</dbReference>